<dbReference type="Gene3D" id="3.40.1190.20">
    <property type="match status" value="1"/>
</dbReference>
<dbReference type="SUPFAM" id="SSF53613">
    <property type="entry name" value="Ribokinase-like"/>
    <property type="match status" value="1"/>
</dbReference>
<reference evidence="3" key="2">
    <citation type="submission" date="2023-06" db="EMBL/GenBank/DDBJ databases">
        <authorList>
            <person name="Kobayashi Y."/>
            <person name="Kayamori A."/>
            <person name="Aoki K."/>
            <person name="Shiwa Y."/>
            <person name="Fujita N."/>
            <person name="Sugita T."/>
            <person name="Iwasaki W."/>
            <person name="Tanaka N."/>
            <person name="Takashima M."/>
        </authorList>
    </citation>
    <scope>NUCLEOTIDE SEQUENCE</scope>
    <source>
        <strain evidence="3">HIS016</strain>
    </source>
</reference>
<feature type="domain" description="Pyridoxamine kinase/Phosphomethylpyrimidine kinase" evidence="2">
    <location>
        <begin position="231"/>
        <end position="277"/>
    </location>
</feature>
<dbReference type="GO" id="GO:0008972">
    <property type="term" value="F:phosphomethylpyrimidine kinase activity"/>
    <property type="evidence" value="ECO:0007669"/>
    <property type="project" value="InterPro"/>
</dbReference>
<keyword evidence="4" id="KW-1185">Reference proteome</keyword>
<protein>
    <recommendedName>
        <fullName evidence="5">Phosphomethylpyrimidine kinase</fullName>
    </recommendedName>
</protein>
<reference evidence="3" key="1">
    <citation type="journal article" date="2023" name="BMC Genomics">
        <title>Chromosome-level genome assemblies of Cutaneotrichosporon spp. (Trichosporonales, Basidiomycota) reveal imbalanced evolution between nucleotide sequences and chromosome synteny.</title>
        <authorList>
            <person name="Kobayashi Y."/>
            <person name="Kayamori A."/>
            <person name="Aoki K."/>
            <person name="Shiwa Y."/>
            <person name="Matsutani M."/>
            <person name="Fujita N."/>
            <person name="Sugita T."/>
            <person name="Iwasaki W."/>
            <person name="Tanaka N."/>
            <person name="Takashima M."/>
        </authorList>
    </citation>
    <scope>NUCLEOTIDE SEQUENCE</scope>
    <source>
        <strain evidence="3">HIS016</strain>
    </source>
</reference>
<evidence type="ECO:0000313" key="3">
    <source>
        <dbReference type="EMBL" id="GMK53983.1"/>
    </source>
</evidence>
<dbReference type="NCBIfam" id="TIGR04306">
    <property type="entry name" value="salvage_TenA"/>
    <property type="match status" value="1"/>
</dbReference>
<dbReference type="CDD" id="cd19367">
    <property type="entry name" value="TenA_C_ScTHI20-like"/>
    <property type="match status" value="1"/>
</dbReference>
<dbReference type="Pfam" id="PF08543">
    <property type="entry name" value="Phos_pyr_kin"/>
    <property type="match status" value="2"/>
</dbReference>
<dbReference type="InterPro" id="IPR016084">
    <property type="entry name" value="Haem_Oase-like_multi-hlx"/>
</dbReference>
<dbReference type="CDD" id="cd01169">
    <property type="entry name" value="HMPP_kinase"/>
    <property type="match status" value="1"/>
</dbReference>
<proteinExistence type="predicted"/>
<dbReference type="InterPro" id="IPR004399">
    <property type="entry name" value="HMP/HMP-P_kinase_dom"/>
</dbReference>
<dbReference type="GO" id="GO:0009228">
    <property type="term" value="P:thiamine biosynthetic process"/>
    <property type="evidence" value="ECO:0007669"/>
    <property type="project" value="InterPro"/>
</dbReference>
<dbReference type="PANTHER" id="PTHR20858:SF17">
    <property type="entry name" value="HYDROXYMETHYLPYRIMIDINE_PHOSPHOMETHYLPYRIMIDINE KINASE THI20-RELATED"/>
    <property type="match status" value="1"/>
</dbReference>
<dbReference type="Gene3D" id="1.20.910.10">
    <property type="entry name" value="Heme oxygenase-like"/>
    <property type="match status" value="1"/>
</dbReference>
<feature type="domain" description="Thiaminase-2/PQQC" evidence="1">
    <location>
        <begin position="360"/>
        <end position="568"/>
    </location>
</feature>
<evidence type="ECO:0000313" key="4">
    <source>
        <dbReference type="Proteomes" id="UP001222932"/>
    </source>
</evidence>
<dbReference type="InterPro" id="IPR029056">
    <property type="entry name" value="Ribokinase-like"/>
</dbReference>
<organism evidence="3 4">
    <name type="scientific">Cutaneotrichosporon spelunceum</name>
    <dbReference type="NCBI Taxonomy" id="1672016"/>
    <lineage>
        <taxon>Eukaryota</taxon>
        <taxon>Fungi</taxon>
        <taxon>Dikarya</taxon>
        <taxon>Basidiomycota</taxon>
        <taxon>Agaricomycotina</taxon>
        <taxon>Tremellomycetes</taxon>
        <taxon>Trichosporonales</taxon>
        <taxon>Trichosporonaceae</taxon>
        <taxon>Cutaneotrichosporon</taxon>
    </lineage>
</organism>
<evidence type="ECO:0000259" key="2">
    <source>
        <dbReference type="Pfam" id="PF08543"/>
    </source>
</evidence>
<dbReference type="SUPFAM" id="SSF48613">
    <property type="entry name" value="Heme oxygenase-like"/>
    <property type="match status" value="1"/>
</dbReference>
<comment type="caution">
    <text evidence="3">The sequence shown here is derived from an EMBL/GenBank/DDBJ whole genome shotgun (WGS) entry which is preliminary data.</text>
</comment>
<feature type="domain" description="Pyridoxamine kinase/Phosphomethylpyrimidine kinase" evidence="2">
    <location>
        <begin position="18"/>
        <end position="203"/>
    </location>
</feature>
<dbReference type="EMBL" id="BTCM01000001">
    <property type="protein sequence ID" value="GMK53983.1"/>
    <property type="molecule type" value="Genomic_DNA"/>
</dbReference>
<dbReference type="InterPro" id="IPR027574">
    <property type="entry name" value="Thiaminase_II"/>
</dbReference>
<dbReference type="AlphaFoldDB" id="A0AAD3TN91"/>
<accession>A0AAD3TN91</accession>
<dbReference type="GO" id="GO:0050334">
    <property type="term" value="F:thiaminase activity"/>
    <property type="evidence" value="ECO:0007669"/>
    <property type="project" value="InterPro"/>
</dbReference>
<dbReference type="GO" id="GO:0008902">
    <property type="term" value="F:hydroxymethylpyrimidine kinase activity"/>
    <property type="evidence" value="ECO:0007669"/>
    <property type="project" value="TreeGrafter"/>
</dbReference>
<sequence length="571" mass="60429">MKLDPVVPPHVLTIAGSDSGGGAGIQADLKTASVFGCYGSSVITALTAQNTLGVQGVHVVPPEFVVEQLKSVFADDLVPTAVKLGMLAGPATISALGSYLSTLPSRPFLVLDPVMISTSGHELLAHSARDALTSDLLPLVDLATPNIPEAGVLLGSNPSPNCLADVVALGRELYPVLNGPALLLKGGHLPLTRSAVDEFIAKEDVPVVWLAPRPIAVIEDYRSTINLPPQSEDVVVDLLVDEDGMTLIVGPCVDTSSTHGTGCTLSAALASCYALEARQPNGTKADKSNGFKKATGRKRISHDAVRRAISYTQTAVATAPKMGCGNGPVNHGHNVAPRVIAAPTTHNPAPFTSHLIANAPDWDAYIKHPFVIALGNGTLPREAFVHYITQDYHYLRHYARAHAAGASRVEDMATIAALSDIALHIARESEMHIEFCESFGITRAALAALPESAAASAYARYVLDTANSGDVLDVLVAVLSCLIGYGEVGLWLKERVAAGEAVGDGNPYKRWMDDYAGADFIGAVRRGIATLEERVALEQPSAAKVARLTHIFAECTRLERAFWQMGLDLSW</sequence>
<dbReference type="PANTHER" id="PTHR20858">
    <property type="entry name" value="PHOSPHOMETHYLPYRIMIDINE KINASE"/>
    <property type="match status" value="1"/>
</dbReference>
<evidence type="ECO:0008006" key="5">
    <source>
        <dbReference type="Google" id="ProtNLM"/>
    </source>
</evidence>
<dbReference type="Pfam" id="PF03070">
    <property type="entry name" value="TENA_THI-4"/>
    <property type="match status" value="1"/>
</dbReference>
<dbReference type="GO" id="GO:0005829">
    <property type="term" value="C:cytosol"/>
    <property type="evidence" value="ECO:0007669"/>
    <property type="project" value="TreeGrafter"/>
</dbReference>
<evidence type="ECO:0000259" key="1">
    <source>
        <dbReference type="Pfam" id="PF03070"/>
    </source>
</evidence>
<dbReference type="InterPro" id="IPR004305">
    <property type="entry name" value="Thiaminase-2/PQQC"/>
</dbReference>
<gene>
    <name evidence="3" type="primary">THI20</name>
    <name evidence="3" type="ORF">CspeluHIS016_0105690</name>
</gene>
<dbReference type="InterPro" id="IPR013749">
    <property type="entry name" value="PM/HMP-P_kinase-1"/>
</dbReference>
<dbReference type="Proteomes" id="UP001222932">
    <property type="component" value="Unassembled WGS sequence"/>
</dbReference>
<name>A0AAD3TN91_9TREE</name>